<name>A0A8K0CJD7_IGNLU</name>
<gene>
    <name evidence="2" type="ORF">ILUMI_17868</name>
</gene>
<accession>A0A8K0CJD7</accession>
<dbReference type="InterPro" id="IPR038606">
    <property type="entry name" value="To_sf"/>
</dbReference>
<dbReference type="Proteomes" id="UP000801492">
    <property type="component" value="Unassembled WGS sequence"/>
</dbReference>
<dbReference type="AlphaFoldDB" id="A0A8K0CJD7"/>
<comment type="caution">
    <text evidence="2">The sequence shown here is derived from an EMBL/GenBank/DDBJ whole genome shotgun (WGS) entry which is preliminary data.</text>
</comment>
<sequence>YDPETMSFRFTIEFGSVTMLLFVNVNGHVIRIPVEGNGISRHAYDKLIFLSTFVHCITLILFLESISAIIEIKGDMRRFKEIYYYNPKKVNVTLDMRDANFYVKGLFDNNELLVRMTNEMLNANSTLVSKVITPMFEKLAEIGVMRFMKNLTKIPYSKLFPPSK</sequence>
<feature type="non-terminal residue" evidence="2">
    <location>
        <position position="164"/>
    </location>
</feature>
<dbReference type="OrthoDB" id="7419171at2759"/>
<evidence type="ECO:0000313" key="3">
    <source>
        <dbReference type="Proteomes" id="UP000801492"/>
    </source>
</evidence>
<evidence type="ECO:0000256" key="1">
    <source>
        <dbReference type="SAM" id="Phobius"/>
    </source>
</evidence>
<organism evidence="2 3">
    <name type="scientific">Ignelater luminosus</name>
    <name type="common">Cucubano</name>
    <name type="synonym">Pyrophorus luminosus</name>
    <dbReference type="NCBI Taxonomy" id="2038154"/>
    <lineage>
        <taxon>Eukaryota</taxon>
        <taxon>Metazoa</taxon>
        <taxon>Ecdysozoa</taxon>
        <taxon>Arthropoda</taxon>
        <taxon>Hexapoda</taxon>
        <taxon>Insecta</taxon>
        <taxon>Pterygota</taxon>
        <taxon>Neoptera</taxon>
        <taxon>Endopterygota</taxon>
        <taxon>Coleoptera</taxon>
        <taxon>Polyphaga</taxon>
        <taxon>Elateriformia</taxon>
        <taxon>Elateroidea</taxon>
        <taxon>Elateridae</taxon>
        <taxon>Agrypninae</taxon>
        <taxon>Pyrophorini</taxon>
        <taxon>Ignelater</taxon>
    </lineage>
</organism>
<dbReference type="Gene3D" id="3.15.10.30">
    <property type="entry name" value="Haemolymph juvenile hormone binding protein"/>
    <property type="match status" value="1"/>
</dbReference>
<keyword evidence="3" id="KW-1185">Reference proteome</keyword>
<dbReference type="Pfam" id="PF06585">
    <property type="entry name" value="JHBP"/>
    <property type="match status" value="1"/>
</dbReference>
<feature type="transmembrane region" description="Helical" evidence="1">
    <location>
        <begin position="47"/>
        <end position="70"/>
    </location>
</feature>
<evidence type="ECO:0000313" key="2">
    <source>
        <dbReference type="EMBL" id="KAF2888305.1"/>
    </source>
</evidence>
<dbReference type="EMBL" id="VTPC01078418">
    <property type="protein sequence ID" value="KAF2888305.1"/>
    <property type="molecule type" value="Genomic_DNA"/>
</dbReference>
<keyword evidence="1" id="KW-1133">Transmembrane helix</keyword>
<proteinExistence type="predicted"/>
<keyword evidence="1" id="KW-0472">Membrane</keyword>
<dbReference type="InterPro" id="IPR010562">
    <property type="entry name" value="Haemolymph_juvenile_hormone-bd"/>
</dbReference>
<protein>
    <submittedName>
        <fullName evidence="2">Uncharacterized protein</fullName>
    </submittedName>
</protein>
<reference evidence="2" key="1">
    <citation type="submission" date="2019-08" db="EMBL/GenBank/DDBJ databases">
        <title>The genome of the North American firefly Photinus pyralis.</title>
        <authorList>
            <consortium name="Photinus pyralis genome working group"/>
            <person name="Fallon T.R."/>
            <person name="Sander Lower S.E."/>
            <person name="Weng J.-K."/>
        </authorList>
    </citation>
    <scope>NUCLEOTIDE SEQUENCE</scope>
    <source>
        <strain evidence="2">TRF0915ILg1</strain>
        <tissue evidence="2">Whole body</tissue>
    </source>
</reference>
<keyword evidence="1" id="KW-0812">Transmembrane</keyword>